<feature type="compositionally biased region" description="Basic and acidic residues" evidence="1">
    <location>
        <begin position="137"/>
        <end position="147"/>
    </location>
</feature>
<feature type="transmembrane region" description="Helical" evidence="2">
    <location>
        <begin position="43"/>
        <end position="67"/>
    </location>
</feature>
<protein>
    <submittedName>
        <fullName evidence="3">Uncharacterized protein</fullName>
    </submittedName>
</protein>
<feature type="transmembrane region" description="Helical" evidence="2">
    <location>
        <begin position="20"/>
        <end position="36"/>
    </location>
</feature>
<keyword evidence="2" id="KW-0472">Membrane</keyword>
<evidence type="ECO:0000313" key="3">
    <source>
        <dbReference type="EMBL" id="RYO85936.1"/>
    </source>
</evidence>
<evidence type="ECO:0000256" key="1">
    <source>
        <dbReference type="SAM" id="MobiDB-lite"/>
    </source>
</evidence>
<name>A0A4Q4SY23_9PEZI</name>
<feature type="compositionally biased region" description="Low complexity" evidence="1">
    <location>
        <begin position="243"/>
        <end position="254"/>
    </location>
</feature>
<dbReference type="EMBL" id="QJNU01000796">
    <property type="protein sequence ID" value="RYO85936.1"/>
    <property type="molecule type" value="Genomic_DNA"/>
</dbReference>
<comment type="caution">
    <text evidence="3">The sequence shown here is derived from an EMBL/GenBank/DDBJ whole genome shotgun (WGS) entry which is preliminary data.</text>
</comment>
<proteinExistence type="predicted"/>
<accession>A0A4Q4SY23</accession>
<evidence type="ECO:0000256" key="2">
    <source>
        <dbReference type="SAM" id="Phobius"/>
    </source>
</evidence>
<dbReference type="AlphaFoldDB" id="A0A4Q4SY23"/>
<keyword evidence="2" id="KW-1133">Transmembrane helix</keyword>
<feature type="compositionally biased region" description="Basic and acidic residues" evidence="1">
    <location>
        <begin position="81"/>
        <end position="120"/>
    </location>
</feature>
<gene>
    <name evidence="3" type="ORF">DL764_009092</name>
</gene>
<dbReference type="OrthoDB" id="4778130at2759"/>
<keyword evidence="4" id="KW-1185">Reference proteome</keyword>
<feature type="region of interest" description="Disordered" evidence="1">
    <location>
        <begin position="228"/>
        <end position="257"/>
    </location>
</feature>
<dbReference type="Proteomes" id="UP000293360">
    <property type="component" value="Unassembled WGS sequence"/>
</dbReference>
<evidence type="ECO:0000313" key="4">
    <source>
        <dbReference type="Proteomes" id="UP000293360"/>
    </source>
</evidence>
<reference evidence="3 4" key="1">
    <citation type="submission" date="2018-06" db="EMBL/GenBank/DDBJ databases">
        <title>Complete Genomes of Monosporascus.</title>
        <authorList>
            <person name="Robinson A.J."/>
            <person name="Natvig D.O."/>
        </authorList>
    </citation>
    <scope>NUCLEOTIDE SEQUENCE [LARGE SCALE GENOMIC DNA]</scope>
    <source>
        <strain evidence="3 4">CBS 110550</strain>
    </source>
</reference>
<feature type="region of interest" description="Disordered" evidence="1">
    <location>
        <begin position="81"/>
        <end position="170"/>
    </location>
</feature>
<sequence>MDSVDLRDFAAPPLTALGRALWYAAAAPCSLLYFLARSSLNAVFVTLNLLLGLLCGLMFMIVVLSIYQAVEEKRKAEAEREAKAKDKYSQAKEKYSQAKEKYKPNEKEEEKEEEKTEKTEGSGMVKGEKGVSGNGDHYWKGHKDPNGRRSGISNGSARGRKSGKERQAMEMTMERLVKETKSASQTGGRARTQAAIAAAAAADNTAAAAGNNTAAAGPYSSCFLSFSSRRDSPTPFVPPSPTSQPAAPQQQPPADRYDWYADLALMTDYTYNSSPRERRSF</sequence>
<keyword evidence="2" id="KW-0812">Transmembrane</keyword>
<organism evidence="3 4">
    <name type="scientific">Monosporascus ibericus</name>
    <dbReference type="NCBI Taxonomy" id="155417"/>
    <lineage>
        <taxon>Eukaryota</taxon>
        <taxon>Fungi</taxon>
        <taxon>Dikarya</taxon>
        <taxon>Ascomycota</taxon>
        <taxon>Pezizomycotina</taxon>
        <taxon>Sordariomycetes</taxon>
        <taxon>Xylariomycetidae</taxon>
        <taxon>Xylariales</taxon>
        <taxon>Xylariales incertae sedis</taxon>
        <taxon>Monosporascus</taxon>
    </lineage>
</organism>